<evidence type="ECO:0008006" key="5">
    <source>
        <dbReference type="Google" id="ProtNLM"/>
    </source>
</evidence>
<evidence type="ECO:0000313" key="3">
    <source>
        <dbReference type="EMBL" id="KAE9990578.1"/>
    </source>
</evidence>
<feature type="signal peptide" evidence="2">
    <location>
        <begin position="1"/>
        <end position="16"/>
    </location>
</feature>
<dbReference type="SUPFAM" id="SSF49503">
    <property type="entry name" value="Cupredoxins"/>
    <property type="match status" value="1"/>
</dbReference>
<dbReference type="EMBL" id="WNWR01000131">
    <property type="protein sequence ID" value="KAE9990578.1"/>
    <property type="molecule type" value="Genomic_DNA"/>
</dbReference>
<protein>
    <recommendedName>
        <fullName evidence="5">Extracellular serine-rich protein</fullName>
    </recommendedName>
</protein>
<feature type="transmembrane region" description="Helical" evidence="1">
    <location>
        <begin position="190"/>
        <end position="209"/>
    </location>
</feature>
<evidence type="ECO:0000313" key="4">
    <source>
        <dbReference type="Proteomes" id="UP000490939"/>
    </source>
</evidence>
<keyword evidence="1" id="KW-0472">Membrane</keyword>
<name>A0A8H3ZBW9_VENIN</name>
<proteinExistence type="predicted"/>
<dbReference type="CDD" id="cd00920">
    <property type="entry name" value="Cupredoxin"/>
    <property type="match status" value="1"/>
</dbReference>
<comment type="caution">
    <text evidence="3">The sequence shown here is derived from an EMBL/GenBank/DDBJ whole genome shotgun (WGS) entry which is preliminary data.</text>
</comment>
<gene>
    <name evidence="3" type="ORF">EG327_001261</name>
</gene>
<dbReference type="PANTHER" id="PTHR34883:SF15">
    <property type="entry name" value="EXTRACELLULAR SERINE-RICH PROTEIN"/>
    <property type="match status" value="1"/>
</dbReference>
<sequence>MRFILAPSAFLSVVLAQSNDASAKSSTATTIVAVPSSLQTVTAGKGGVDRFDPESLVVPPGSKVVFQFYPGHNSVVQGSFDKPCSPSSNVAFYSGDVDSDSQIFTISVDDKDPIWFYSGSSTHCEEGMVGVINPTQNQTLAIYKSRAATASKTTLPASNNVQGGVLASALSGTTSASTTSATAKGGARTVAVSVFGVVLGSLVAILVAIS</sequence>
<keyword evidence="1" id="KW-0812">Transmembrane</keyword>
<dbReference type="PANTHER" id="PTHR34883">
    <property type="entry name" value="SERINE-RICH PROTEIN, PUTATIVE-RELATED-RELATED"/>
    <property type="match status" value="1"/>
</dbReference>
<dbReference type="InterPro" id="IPR008972">
    <property type="entry name" value="Cupredoxin"/>
</dbReference>
<organism evidence="3 4">
    <name type="scientific">Venturia inaequalis</name>
    <name type="common">Apple scab fungus</name>
    <dbReference type="NCBI Taxonomy" id="5025"/>
    <lineage>
        <taxon>Eukaryota</taxon>
        <taxon>Fungi</taxon>
        <taxon>Dikarya</taxon>
        <taxon>Ascomycota</taxon>
        <taxon>Pezizomycotina</taxon>
        <taxon>Dothideomycetes</taxon>
        <taxon>Pleosporomycetidae</taxon>
        <taxon>Venturiales</taxon>
        <taxon>Venturiaceae</taxon>
        <taxon>Venturia</taxon>
    </lineage>
</organism>
<dbReference type="Gene3D" id="2.60.40.420">
    <property type="entry name" value="Cupredoxins - blue copper proteins"/>
    <property type="match status" value="1"/>
</dbReference>
<keyword evidence="4" id="KW-1185">Reference proteome</keyword>
<dbReference type="Proteomes" id="UP000490939">
    <property type="component" value="Unassembled WGS sequence"/>
</dbReference>
<dbReference type="InterPro" id="IPR052953">
    <property type="entry name" value="Ser-rich/MCO-related"/>
</dbReference>
<feature type="chain" id="PRO_5034704414" description="Extracellular serine-rich protein" evidence="2">
    <location>
        <begin position="17"/>
        <end position="210"/>
    </location>
</feature>
<reference evidence="3 4" key="1">
    <citation type="submission" date="2019-07" db="EMBL/GenBank/DDBJ databases">
        <title>Venturia inaequalis Genome Resource.</title>
        <authorList>
            <person name="Lichtner F.J."/>
        </authorList>
    </citation>
    <scope>NUCLEOTIDE SEQUENCE [LARGE SCALE GENOMIC DNA]</scope>
    <source>
        <strain evidence="3 4">DMI_063113</strain>
    </source>
</reference>
<keyword evidence="2" id="KW-0732">Signal</keyword>
<dbReference type="AlphaFoldDB" id="A0A8H3ZBW9"/>
<evidence type="ECO:0000256" key="2">
    <source>
        <dbReference type="SAM" id="SignalP"/>
    </source>
</evidence>
<accession>A0A8H3ZBW9</accession>
<keyword evidence="1" id="KW-1133">Transmembrane helix</keyword>
<evidence type="ECO:0000256" key="1">
    <source>
        <dbReference type="SAM" id="Phobius"/>
    </source>
</evidence>